<evidence type="ECO:0000313" key="4">
    <source>
        <dbReference type="Proteomes" id="UP000248724"/>
    </source>
</evidence>
<feature type="transmembrane region" description="Helical" evidence="1">
    <location>
        <begin position="136"/>
        <end position="158"/>
    </location>
</feature>
<reference evidence="2 5" key="3">
    <citation type="submission" date="2020-10" db="EMBL/GenBank/DDBJ databases">
        <title>Ca. Dormibacterota MAGs.</title>
        <authorList>
            <person name="Montgomery K."/>
        </authorList>
    </citation>
    <scope>NUCLEOTIDE SEQUENCE [LARGE SCALE GENOMIC DNA]</scope>
    <source>
        <strain evidence="2">SC8812_S17_18</strain>
    </source>
</reference>
<dbReference type="Proteomes" id="UP000248724">
    <property type="component" value="Unassembled WGS sequence"/>
</dbReference>
<reference evidence="3" key="2">
    <citation type="submission" date="2018-05" db="EMBL/GenBank/DDBJ databases">
        <authorList>
            <person name="Ferrari B."/>
        </authorList>
    </citation>
    <scope>NUCLEOTIDE SEQUENCE</scope>
    <source>
        <strain evidence="3">RRmetagenome_bin12</strain>
    </source>
</reference>
<feature type="transmembrane region" description="Helical" evidence="1">
    <location>
        <begin position="354"/>
        <end position="374"/>
    </location>
</feature>
<protein>
    <submittedName>
        <fullName evidence="3">Uncharacterized protein</fullName>
    </submittedName>
</protein>
<feature type="transmembrane region" description="Helical" evidence="1">
    <location>
        <begin position="178"/>
        <end position="198"/>
    </location>
</feature>
<evidence type="ECO:0000256" key="1">
    <source>
        <dbReference type="SAM" id="Phobius"/>
    </source>
</evidence>
<proteinExistence type="predicted"/>
<feature type="transmembrane region" description="Helical" evidence="1">
    <location>
        <begin position="386"/>
        <end position="404"/>
    </location>
</feature>
<dbReference type="Proteomes" id="UP000606991">
    <property type="component" value="Unassembled WGS sequence"/>
</dbReference>
<keyword evidence="1" id="KW-0812">Transmembrane</keyword>
<feature type="transmembrane region" description="Helical" evidence="1">
    <location>
        <begin position="269"/>
        <end position="289"/>
    </location>
</feature>
<feature type="transmembrane region" description="Helical" evidence="1">
    <location>
        <begin position="58"/>
        <end position="82"/>
    </location>
</feature>
<evidence type="ECO:0000313" key="2">
    <source>
        <dbReference type="EMBL" id="MBJ7594791.1"/>
    </source>
</evidence>
<dbReference type="AlphaFoldDB" id="A0A2W5ZF43"/>
<evidence type="ECO:0000313" key="3">
    <source>
        <dbReference type="EMBL" id="PZR84092.1"/>
    </source>
</evidence>
<name>A0A2W5ZF43_9BACT</name>
<accession>A0A934JSD4</accession>
<feature type="transmembrane region" description="Helical" evidence="1">
    <location>
        <begin position="295"/>
        <end position="312"/>
    </location>
</feature>
<dbReference type="EMBL" id="JAEKNS010000080">
    <property type="protein sequence ID" value="MBJ7594791.1"/>
    <property type="molecule type" value="Genomic_DNA"/>
</dbReference>
<feature type="transmembrane region" description="Helical" evidence="1">
    <location>
        <begin position="319"/>
        <end position="339"/>
    </location>
</feature>
<keyword evidence="1" id="KW-1133">Transmembrane helix</keyword>
<feature type="transmembrane region" description="Helical" evidence="1">
    <location>
        <begin position="240"/>
        <end position="257"/>
    </location>
</feature>
<comment type="caution">
    <text evidence="3">The sequence shown here is derived from an EMBL/GenBank/DDBJ whole genome shotgun (WGS) entry which is preliminary data.</text>
</comment>
<accession>A0A2W5ZF43</accession>
<sequence length="596" mass="62161">MLAVVVESLSQTGPIWWIPLGLALVGLAAGSLALGRAAQPSGPRWRRPPDALSRITGLPAWCAAGIALAVWSLAVALVGFSWDVAWHADLGRDQALFTPPHVMILVGLAGIGLAAVTSIVLATADQARVGLRVGRLRIPWSSLPMGLMATGALIGFPLDDYWHSVYGIDVTMWSPTHLLMIGGASLTPIAAWLMLAEAGQAAAARRGARVLSEVLAGATLIGLSTFQLEFDLGIPQWQALFHPALIALAMGVGLVAAREALGPGGALRATIGFLVLRGFVTLLVGPVFGLSLERFPLYIAGALVVEAVYRFGPRLAPALRVAVAGLLLATVGMAAEWGWTHLWSPQPWQARLLASWWVVLGLALVGSFLGSALGRAVAHTRQVMHFAGVGVAFALMVGLLAVPFPRHGLAASVTVTAAAAGERTPTVTREGLATFEQDMTVSVSVSPPTALDGADVMRVFTWQGGSLKVSSLRAVGQGRYVIDGSIPTGGSWKSIVFVEDGDVVAATPVSFPADPTYGLAAIPVPVSAPRTAQLQPASAYLTRESHGGTALPAVLAYSTLAIIFVTWCVAVIGVGEAMRRRHTASLTIPAFLHGGR</sequence>
<reference evidence="3 4" key="1">
    <citation type="journal article" date="2017" name="Nature">
        <title>Atmospheric trace gases support primary production in Antarctic desert surface soil.</title>
        <authorList>
            <person name="Ji M."/>
            <person name="Greening C."/>
            <person name="Vanwonterghem I."/>
            <person name="Carere C.R."/>
            <person name="Bay S.K."/>
            <person name="Steen J.A."/>
            <person name="Montgomery K."/>
            <person name="Lines T."/>
            <person name="Beardall J."/>
            <person name="van Dorst J."/>
            <person name="Snape I."/>
            <person name="Stott M.B."/>
            <person name="Hugenholtz P."/>
            <person name="Ferrari B.C."/>
        </authorList>
    </citation>
    <scope>NUCLEOTIDE SEQUENCE [LARGE SCALE GENOMIC DNA]</scope>
    <source>
        <strain evidence="3">RRmetagenome_bin12</strain>
    </source>
</reference>
<feature type="transmembrane region" description="Helical" evidence="1">
    <location>
        <begin position="554"/>
        <end position="575"/>
    </location>
</feature>
<gene>
    <name evidence="3" type="ORF">DLM65_00630</name>
    <name evidence="2" type="ORF">JF886_08005</name>
</gene>
<feature type="transmembrane region" description="Helical" evidence="1">
    <location>
        <begin position="102"/>
        <end position="124"/>
    </location>
</feature>
<dbReference type="EMBL" id="QHBU01000012">
    <property type="protein sequence ID" value="PZR84092.1"/>
    <property type="molecule type" value="Genomic_DNA"/>
</dbReference>
<feature type="transmembrane region" description="Helical" evidence="1">
    <location>
        <begin position="210"/>
        <end position="228"/>
    </location>
</feature>
<evidence type="ECO:0000313" key="5">
    <source>
        <dbReference type="Proteomes" id="UP000606991"/>
    </source>
</evidence>
<dbReference type="RefSeq" id="WP_337311298.1">
    <property type="nucleotide sequence ID" value="NZ_JAEKNS010000080.1"/>
</dbReference>
<organism evidence="3 4">
    <name type="scientific">Candidatus Aeolococcus gillhamiae</name>
    <dbReference type="NCBI Taxonomy" id="3127015"/>
    <lineage>
        <taxon>Bacteria</taxon>
        <taxon>Bacillati</taxon>
        <taxon>Candidatus Dormiibacterota</taxon>
        <taxon>Candidatus Dormibacteria</taxon>
        <taxon>Candidatus Aeolococcales</taxon>
        <taxon>Candidatus Aeolococcaceae</taxon>
        <taxon>Candidatus Aeolococcus</taxon>
    </lineage>
</organism>
<keyword evidence="1" id="KW-0472">Membrane</keyword>
<feature type="transmembrane region" description="Helical" evidence="1">
    <location>
        <begin position="15"/>
        <end position="37"/>
    </location>
</feature>